<dbReference type="EMBL" id="NIVC01000741">
    <property type="protein sequence ID" value="PAA77434.1"/>
    <property type="molecule type" value="Genomic_DNA"/>
</dbReference>
<dbReference type="EMBL" id="NIVC01001165">
    <property type="protein sequence ID" value="PAA71421.1"/>
    <property type="molecule type" value="Genomic_DNA"/>
</dbReference>
<evidence type="ECO:0000313" key="6">
    <source>
        <dbReference type="EMBL" id="PAA88610.1"/>
    </source>
</evidence>
<evidence type="ECO:0000313" key="4">
    <source>
        <dbReference type="EMBL" id="PAA71421.1"/>
    </source>
</evidence>
<keyword evidence="3" id="KW-0732">Signal</keyword>
<dbReference type="PANTHER" id="PTHR33444">
    <property type="entry name" value="SI:DKEY-19B23.12-RELATED"/>
    <property type="match status" value="1"/>
</dbReference>
<name>A0A267FCB6_9PLAT</name>
<comment type="caution">
    <text evidence="4">The sequence shown here is derived from an EMBL/GenBank/DDBJ whole genome shotgun (WGS) entry which is preliminary data.</text>
</comment>
<organism evidence="4 7">
    <name type="scientific">Macrostomum lignano</name>
    <dbReference type="NCBI Taxonomy" id="282301"/>
    <lineage>
        <taxon>Eukaryota</taxon>
        <taxon>Metazoa</taxon>
        <taxon>Spiralia</taxon>
        <taxon>Lophotrochozoa</taxon>
        <taxon>Platyhelminthes</taxon>
        <taxon>Rhabditophora</taxon>
        <taxon>Macrostomorpha</taxon>
        <taxon>Macrostomida</taxon>
        <taxon>Macrostomidae</taxon>
        <taxon>Macrostomum</taxon>
    </lineage>
</organism>
<feature type="signal peptide" evidence="3">
    <location>
        <begin position="1"/>
        <end position="21"/>
    </location>
</feature>
<feature type="transmembrane region" description="Helical" evidence="2">
    <location>
        <begin position="107"/>
        <end position="124"/>
    </location>
</feature>
<dbReference type="InterPro" id="IPR040350">
    <property type="entry name" value="TMEM272"/>
</dbReference>
<keyword evidence="7" id="KW-1185">Reference proteome</keyword>
<keyword evidence="2" id="KW-0812">Transmembrane</keyword>
<accession>A0A267FCB6</accession>
<dbReference type="EMBL" id="NIVC01000180">
    <property type="protein sequence ID" value="PAA88610.1"/>
    <property type="molecule type" value="Genomic_DNA"/>
</dbReference>
<reference evidence="4 7" key="1">
    <citation type="submission" date="2017-06" db="EMBL/GenBank/DDBJ databases">
        <title>A platform for efficient transgenesis in Macrostomum lignano, a flatworm model organism for stem cell research.</title>
        <authorList>
            <person name="Berezikov E."/>
        </authorList>
    </citation>
    <scope>NUCLEOTIDE SEQUENCE [LARGE SCALE GENOMIC DNA]</scope>
    <source>
        <strain evidence="4">DV1</strain>
        <tissue evidence="4">Whole organism</tissue>
    </source>
</reference>
<proteinExistence type="predicted"/>
<feature type="transmembrane region" description="Helical" evidence="2">
    <location>
        <begin position="39"/>
        <end position="58"/>
    </location>
</feature>
<dbReference type="OrthoDB" id="6157510at2759"/>
<dbReference type="Proteomes" id="UP000215902">
    <property type="component" value="Unassembled WGS sequence"/>
</dbReference>
<keyword evidence="2" id="KW-0472">Membrane</keyword>
<feature type="transmembrane region" description="Helical" evidence="2">
    <location>
        <begin position="144"/>
        <end position="177"/>
    </location>
</feature>
<evidence type="ECO:0000313" key="5">
    <source>
        <dbReference type="EMBL" id="PAA77434.1"/>
    </source>
</evidence>
<evidence type="ECO:0000256" key="1">
    <source>
        <dbReference type="SAM" id="MobiDB-lite"/>
    </source>
</evidence>
<keyword evidence="2" id="KW-1133">Transmembrane helix</keyword>
<feature type="chain" id="PRO_5011916101" evidence="3">
    <location>
        <begin position="22"/>
        <end position="181"/>
    </location>
</feature>
<dbReference type="STRING" id="282301.A0A267FCB6"/>
<feature type="region of interest" description="Disordered" evidence="1">
    <location>
        <begin position="64"/>
        <end position="85"/>
    </location>
</feature>
<evidence type="ECO:0000256" key="2">
    <source>
        <dbReference type="SAM" id="Phobius"/>
    </source>
</evidence>
<evidence type="ECO:0000256" key="3">
    <source>
        <dbReference type="SAM" id="SignalP"/>
    </source>
</evidence>
<gene>
    <name evidence="4" type="ORF">BOX15_Mlig005099g1</name>
    <name evidence="6" type="ORF">BOX15_Mlig005099g2</name>
    <name evidence="5" type="ORF">BOX15_Mlig005099g3</name>
</gene>
<dbReference type="AlphaFoldDB" id="A0A267FCB6"/>
<dbReference type="PANTHER" id="PTHR33444:SF7">
    <property type="entry name" value="TRANSMEMBRANE PROTEIN 272"/>
    <property type="match status" value="1"/>
</dbReference>
<protein>
    <submittedName>
        <fullName evidence="4">Uncharacterized protein</fullName>
    </submittedName>
</protein>
<evidence type="ECO:0000313" key="7">
    <source>
        <dbReference type="Proteomes" id="UP000215902"/>
    </source>
</evidence>
<sequence length="181" mass="19568">MGAICMVVCMAFLAIVSFCLSIAEIVMGAMYFNRCPIEHYIPIYLVVSGGVGVILALTNGSDAHKTHKKSRDASANEGGESDRLQGGMEEMNQQSAGEKCWSGIRSLLTLFAFIWMIIGMYWVLHVRGNVSADSSSSQYCNPNLYLFALVMVFIRLALIVATLVVAVCVCCGLVCCAVCMA</sequence>